<evidence type="ECO:0000313" key="9">
    <source>
        <dbReference type="Proteomes" id="UP000284841"/>
    </source>
</evidence>
<keyword evidence="3 4" id="KW-0949">S-adenosyl-L-methionine</keyword>
<gene>
    <name evidence="8" type="ORF">DW099_00635</name>
</gene>
<name>A0A415E5R1_9FIRM</name>
<dbReference type="PROSITE" id="PS01230">
    <property type="entry name" value="TRMA_1"/>
    <property type="match status" value="1"/>
</dbReference>
<feature type="active site" evidence="5">
    <location>
        <position position="615"/>
    </location>
</feature>
<dbReference type="InterPro" id="IPR012340">
    <property type="entry name" value="NA-bd_OB-fold"/>
</dbReference>
<feature type="region of interest" description="Disordered" evidence="6">
    <location>
        <begin position="125"/>
        <end position="154"/>
    </location>
</feature>
<keyword evidence="9" id="KW-1185">Reference proteome</keyword>
<feature type="binding site" evidence="4">
    <location>
        <position position="508"/>
    </location>
    <ligand>
        <name>S-adenosyl-L-methionine</name>
        <dbReference type="ChEBI" id="CHEBI:59789"/>
    </ligand>
</feature>
<dbReference type="Pfam" id="PF05958">
    <property type="entry name" value="tRNA_U5-meth_tr"/>
    <property type="match status" value="1"/>
</dbReference>
<dbReference type="SUPFAM" id="SSF53335">
    <property type="entry name" value="S-adenosyl-L-methionine-dependent methyltransferases"/>
    <property type="match status" value="1"/>
</dbReference>
<reference evidence="8 9" key="1">
    <citation type="submission" date="2018-08" db="EMBL/GenBank/DDBJ databases">
        <title>A genome reference for cultivated species of the human gut microbiota.</title>
        <authorList>
            <person name="Zou Y."/>
            <person name="Xue W."/>
            <person name="Luo G."/>
        </authorList>
    </citation>
    <scope>NUCLEOTIDE SEQUENCE [LARGE SCALE GENOMIC DNA]</scope>
    <source>
        <strain evidence="8 9">AM07-24</strain>
    </source>
</reference>
<evidence type="ECO:0000256" key="5">
    <source>
        <dbReference type="PROSITE-ProRule" id="PRU10015"/>
    </source>
</evidence>
<dbReference type="GO" id="GO:0070041">
    <property type="term" value="F:rRNA (uridine-C5-)-methyltransferase activity"/>
    <property type="evidence" value="ECO:0007669"/>
    <property type="project" value="TreeGrafter"/>
</dbReference>
<comment type="similarity">
    <text evidence="4">Belongs to the class I-like SAM-binding methyltransferase superfamily. RNA M5U methyltransferase family.</text>
</comment>
<dbReference type="InterPro" id="IPR029063">
    <property type="entry name" value="SAM-dependent_MTases_sf"/>
</dbReference>
<feature type="domain" description="TRAM" evidence="7">
    <location>
        <begin position="1"/>
        <end position="58"/>
    </location>
</feature>
<dbReference type="Gene3D" id="2.40.50.1070">
    <property type="match status" value="1"/>
</dbReference>
<sequence length="687" mass="74343">MERGQRVQVKIEDMTEAGQGVGRSNGLAVFVKGAVIGDVVTAELTKVKKNYAFGRLLTVDEPSADRIEAFCPYFGQCGGCAYGELSYDAQLALKEKQVRDKLIRLGGVAGLEKSLDAGESLGAERASGTAEKFDADGTPGVQEPFTGTEAATGMPLAQTPRLRPIIGMEEPFRYRNKATMPVWTGGVITRKGGILENLSTPAVGFYQAKSHDVVDCYDCFLQSEPAMAAAEALRQFMISDNITAYDPKWEKGLLRHLAVKTARGTGEVMVILVINGKGIPNAEKLVEMLDDAIYNLPQREDGVEYNLESVILNVNKAEGKGSKGKKDQKGGKPDKGQAASRGQRGGSIFGQECITLAGKPTILEQVGDLKFEISPLSFYQVNPVQMEALYNKAIEYADLSGDETVLDLYCGVGTIGLFAAREMERKQQERAGLDSADDLNSDEHGVVLQSNGNDGFMKDELTEGKTAAVMSEDSLAAEREADRNIEKSSDFVENRQMTMNAGRVIGIESVKEAVLDANRNAVINGIVNARYVCGKAEEVLPLMVQSDLIDDGSKVGREGAENGKAETKPAVKIDDSLKIDHADVVFLDPPRAGCDERLLETVVAAAPERIVYVSCDPATLARDVKYLTGNGYAFVEGTPVDMFPWTGSVETVCLLSKLKSTQHIEVELNIDELDLTAAEKKSTYEEI</sequence>
<evidence type="ECO:0000256" key="6">
    <source>
        <dbReference type="SAM" id="MobiDB-lite"/>
    </source>
</evidence>
<dbReference type="PROSITE" id="PS51687">
    <property type="entry name" value="SAM_MT_RNA_M5U"/>
    <property type="match status" value="1"/>
</dbReference>
<dbReference type="PANTHER" id="PTHR11061">
    <property type="entry name" value="RNA M5U METHYLTRANSFERASE"/>
    <property type="match status" value="1"/>
</dbReference>
<feature type="compositionally biased region" description="Basic and acidic residues" evidence="6">
    <location>
        <begin position="318"/>
        <end position="335"/>
    </location>
</feature>
<evidence type="ECO:0000259" key="7">
    <source>
        <dbReference type="PROSITE" id="PS50926"/>
    </source>
</evidence>
<comment type="caution">
    <text evidence="8">The sequence shown here is derived from an EMBL/GenBank/DDBJ whole genome shotgun (WGS) entry which is preliminary data.</text>
</comment>
<dbReference type="Gene3D" id="3.40.50.150">
    <property type="entry name" value="Vaccinia Virus protein VP39"/>
    <property type="match status" value="2"/>
</dbReference>
<dbReference type="OrthoDB" id="9804590at2"/>
<dbReference type="Pfam" id="PF01938">
    <property type="entry name" value="TRAM"/>
    <property type="match status" value="1"/>
</dbReference>
<dbReference type="GO" id="GO:0070475">
    <property type="term" value="P:rRNA base methylation"/>
    <property type="evidence" value="ECO:0007669"/>
    <property type="project" value="TreeGrafter"/>
</dbReference>
<dbReference type="AlphaFoldDB" id="A0A415E5R1"/>
<dbReference type="STRING" id="1776384.GCA_900086585_02349"/>
<keyword evidence="1 4" id="KW-0489">Methyltransferase</keyword>
<dbReference type="RefSeq" id="WP_118333195.1">
    <property type="nucleotide sequence ID" value="NZ_AP025567.1"/>
</dbReference>
<organism evidence="8 9">
    <name type="scientific">Emergencia timonensis</name>
    <dbReference type="NCBI Taxonomy" id="1776384"/>
    <lineage>
        <taxon>Bacteria</taxon>
        <taxon>Bacillati</taxon>
        <taxon>Bacillota</taxon>
        <taxon>Clostridia</taxon>
        <taxon>Peptostreptococcales</taxon>
        <taxon>Anaerovoracaceae</taxon>
        <taxon>Emergencia</taxon>
    </lineage>
</organism>
<dbReference type="Gene3D" id="2.40.50.140">
    <property type="entry name" value="Nucleic acid-binding proteins"/>
    <property type="match status" value="1"/>
</dbReference>
<proteinExistence type="inferred from homology"/>
<evidence type="ECO:0000256" key="3">
    <source>
        <dbReference type="ARBA" id="ARBA00022691"/>
    </source>
</evidence>
<protein>
    <submittedName>
        <fullName evidence="8">Class I SAM-dependent RNA methyltransferase</fullName>
    </submittedName>
</protein>
<feature type="binding site" evidence="4">
    <location>
        <position position="380"/>
    </location>
    <ligand>
        <name>S-adenosyl-L-methionine</name>
        <dbReference type="ChEBI" id="CHEBI:59789"/>
    </ligand>
</feature>
<dbReference type="PANTHER" id="PTHR11061:SF30">
    <property type="entry name" value="TRNA (URACIL(54)-C(5))-METHYLTRANSFERASE"/>
    <property type="match status" value="1"/>
</dbReference>
<dbReference type="EMBL" id="QRMS01000001">
    <property type="protein sequence ID" value="RHJ89117.1"/>
    <property type="molecule type" value="Genomic_DNA"/>
</dbReference>
<dbReference type="InterPro" id="IPR010280">
    <property type="entry name" value="U5_MeTrfase_fam"/>
</dbReference>
<keyword evidence="2 4" id="KW-0808">Transferase</keyword>
<dbReference type="PROSITE" id="PS50926">
    <property type="entry name" value="TRAM"/>
    <property type="match status" value="1"/>
</dbReference>
<dbReference type="SUPFAM" id="SSF50249">
    <property type="entry name" value="Nucleic acid-binding proteins"/>
    <property type="match status" value="1"/>
</dbReference>
<evidence type="ECO:0000256" key="2">
    <source>
        <dbReference type="ARBA" id="ARBA00022679"/>
    </source>
</evidence>
<accession>A0A415E5R1</accession>
<evidence type="ECO:0000313" key="8">
    <source>
        <dbReference type="EMBL" id="RHJ89117.1"/>
    </source>
</evidence>
<dbReference type="InterPro" id="IPR002792">
    <property type="entry name" value="TRAM_dom"/>
</dbReference>
<dbReference type="Proteomes" id="UP000284841">
    <property type="component" value="Unassembled WGS sequence"/>
</dbReference>
<evidence type="ECO:0000256" key="1">
    <source>
        <dbReference type="ARBA" id="ARBA00022603"/>
    </source>
</evidence>
<feature type="active site" description="Nucleophile" evidence="4">
    <location>
        <position position="615"/>
    </location>
</feature>
<feature type="binding site" evidence="4">
    <location>
        <position position="588"/>
    </location>
    <ligand>
        <name>S-adenosyl-L-methionine</name>
        <dbReference type="ChEBI" id="CHEBI:59789"/>
    </ligand>
</feature>
<dbReference type="FunFam" id="2.40.50.140:FF:000097">
    <property type="entry name" value="23S rRNA (uracil(1939)-C(5))-methyltransferase RlmD"/>
    <property type="match status" value="1"/>
</dbReference>
<feature type="binding site" evidence="4">
    <location>
        <position position="409"/>
    </location>
    <ligand>
        <name>S-adenosyl-L-methionine</name>
        <dbReference type="ChEBI" id="CHEBI:59789"/>
    </ligand>
</feature>
<feature type="region of interest" description="Disordered" evidence="6">
    <location>
        <begin position="318"/>
        <end position="345"/>
    </location>
</feature>
<evidence type="ECO:0000256" key="4">
    <source>
        <dbReference type="PROSITE-ProRule" id="PRU01024"/>
    </source>
</evidence>
<dbReference type="InterPro" id="IPR030390">
    <property type="entry name" value="MeTrfase_TrmA_AS"/>
</dbReference>